<reference evidence="1 2" key="1">
    <citation type="journal article" date="2022" name="Microbiol. Resour. Announc.">
        <title>Complete Genome Sequence of the Hyperthermophilic and Acidophilic Archaeon Saccharolobus caldissimus Strain HS-3T.</title>
        <authorList>
            <person name="Sakai H.D."/>
            <person name="Kurosawa N."/>
        </authorList>
    </citation>
    <scope>NUCLEOTIDE SEQUENCE [LARGE SCALE GENOMIC DNA]</scope>
    <source>
        <strain evidence="1 2">JCM32116</strain>
    </source>
</reference>
<name>A0AAQ4CRN3_9CREN</name>
<dbReference type="Proteomes" id="UP001319921">
    <property type="component" value="Chromosome"/>
</dbReference>
<evidence type="ECO:0000313" key="2">
    <source>
        <dbReference type="Proteomes" id="UP001319921"/>
    </source>
</evidence>
<evidence type="ECO:0000313" key="1">
    <source>
        <dbReference type="EMBL" id="BDB98464.1"/>
    </source>
</evidence>
<proteinExistence type="predicted"/>
<dbReference type="AlphaFoldDB" id="A0AAQ4CRN3"/>
<organism evidence="1 2">
    <name type="scientific">Saccharolobus caldissimus</name>
    <dbReference type="NCBI Taxonomy" id="1702097"/>
    <lineage>
        <taxon>Archaea</taxon>
        <taxon>Thermoproteota</taxon>
        <taxon>Thermoprotei</taxon>
        <taxon>Sulfolobales</taxon>
        <taxon>Sulfolobaceae</taxon>
        <taxon>Saccharolobus</taxon>
    </lineage>
</organism>
<accession>A0AAQ4CRN3</accession>
<dbReference type="GeneID" id="68866205"/>
<gene>
    <name evidence="1" type="ORF">SACC_14810</name>
</gene>
<sequence>MIDDENSDIQIDSKSIFPLDRNQLRKAYQNSLYIAEIKRGTRLFYDPQVTDVFKGINVNRHKYCLIGLIMGLLPEIMQKVF</sequence>
<keyword evidence="2" id="KW-1185">Reference proteome</keyword>
<protein>
    <submittedName>
        <fullName evidence="1">Uncharacterized protein</fullName>
    </submittedName>
</protein>
<dbReference type="RefSeq" id="WP_229572330.1">
    <property type="nucleotide sequence ID" value="NZ_AP025226.1"/>
</dbReference>
<dbReference type="EMBL" id="AP025226">
    <property type="protein sequence ID" value="BDB98464.1"/>
    <property type="molecule type" value="Genomic_DNA"/>
</dbReference>
<dbReference type="KEGG" id="scas:SACC_14810"/>